<comment type="caution">
    <text evidence="13">The sequence shown here is derived from an EMBL/GenBank/DDBJ whole genome shotgun (WGS) entry which is preliminary data.</text>
</comment>
<dbReference type="InterPro" id="IPR010972">
    <property type="entry name" value="Beta-PGM"/>
</dbReference>
<comment type="cofactor">
    <cofactor evidence="11">
        <name>Mg(2+)</name>
        <dbReference type="ChEBI" id="CHEBI:18420"/>
    </cofactor>
    <text evidence="11">Binds 2 magnesium ions per subunit.</text>
</comment>
<dbReference type="Proteomes" id="UP000051957">
    <property type="component" value="Unassembled WGS sequence"/>
</dbReference>
<feature type="binding site" evidence="10">
    <location>
        <position position="90"/>
    </location>
    <ligand>
        <name>substrate</name>
    </ligand>
</feature>
<evidence type="ECO:0000256" key="5">
    <source>
        <dbReference type="ARBA" id="ARBA00023235"/>
    </source>
</evidence>
<dbReference type="CDD" id="cd02598">
    <property type="entry name" value="HAD_BPGM"/>
    <property type="match status" value="1"/>
</dbReference>
<comment type="similarity">
    <text evidence="1">Belongs to the HAD-like hydrolase superfamily. CbbY/CbbZ/Gph/YieH family.</text>
</comment>
<dbReference type="InterPro" id="IPR006439">
    <property type="entry name" value="HAD-SF_hydro_IA"/>
</dbReference>
<protein>
    <recommendedName>
        <fullName evidence="9">Beta-phosphoglucomutase</fullName>
        <ecNumber evidence="8">5.4.2.6</ecNumber>
    </recommendedName>
</protein>
<dbReference type="AlphaFoldDB" id="A0A0R1Z2U4"/>
<evidence type="ECO:0000256" key="9">
    <source>
        <dbReference type="ARBA" id="ARBA00044991"/>
    </source>
</evidence>
<dbReference type="InterPro" id="IPR010976">
    <property type="entry name" value="B-phosphoglucomutase_hydrolase"/>
</dbReference>
<evidence type="ECO:0000256" key="12">
    <source>
        <dbReference type="PIRSR" id="PIRSR610972-4"/>
    </source>
</evidence>
<dbReference type="NCBIfam" id="TIGR01990">
    <property type="entry name" value="bPGM"/>
    <property type="match status" value="1"/>
</dbReference>
<feature type="binding site" evidence="10">
    <location>
        <position position="64"/>
    </location>
    <ligand>
        <name>substrate</name>
    </ligand>
</feature>
<dbReference type="InterPro" id="IPR036412">
    <property type="entry name" value="HAD-like_sf"/>
</dbReference>
<dbReference type="InterPro" id="IPR023198">
    <property type="entry name" value="PGP-like_dom2"/>
</dbReference>
<dbReference type="InterPro" id="IPR051600">
    <property type="entry name" value="Beta-PGM-like"/>
</dbReference>
<evidence type="ECO:0000256" key="7">
    <source>
        <dbReference type="ARBA" id="ARBA00044926"/>
    </source>
</evidence>
<dbReference type="SFLD" id="SFLDG01129">
    <property type="entry name" value="C1.5:_HAD__Beta-PGM__Phosphata"/>
    <property type="match status" value="1"/>
</dbReference>
<feature type="binding site" evidence="11">
    <location>
        <position position="21"/>
    </location>
    <ligand>
        <name>Mg(2+)</name>
        <dbReference type="ChEBI" id="CHEBI:18420"/>
    </ligand>
</feature>
<feature type="binding site" evidence="10">
    <location>
        <begin position="128"/>
        <end position="132"/>
    </location>
    <ligand>
        <name>substrate</name>
    </ligand>
</feature>
<comment type="catalytic activity">
    <reaction evidence="7">
        <text>beta-D-glucose 1-phosphate = beta-D-glucose 6-phosphate</text>
        <dbReference type="Rhea" id="RHEA:20113"/>
        <dbReference type="ChEBI" id="CHEBI:57684"/>
        <dbReference type="ChEBI" id="CHEBI:58247"/>
        <dbReference type="EC" id="5.4.2.6"/>
    </reaction>
</comment>
<dbReference type="NCBIfam" id="TIGR02009">
    <property type="entry name" value="PGMB-YQAB-SF"/>
    <property type="match status" value="1"/>
</dbReference>
<feature type="binding site" evidence="10">
    <location>
        <position position="37"/>
    </location>
    <ligand>
        <name>substrate</name>
    </ligand>
</feature>
<dbReference type="InterPro" id="IPR023214">
    <property type="entry name" value="HAD_sf"/>
</dbReference>
<evidence type="ECO:0000256" key="3">
    <source>
        <dbReference type="ARBA" id="ARBA00022723"/>
    </source>
</evidence>
<feature type="binding site" evidence="10">
    <location>
        <position position="159"/>
    </location>
    <ligand>
        <name>substrate</name>
    </ligand>
</feature>
<feature type="site" description="Important for catalytic activity and assists the phosphoryl transfer reaction to Asp8 by balancing charge and orienting the reacting groups" evidence="12">
    <location>
        <position position="128"/>
    </location>
</feature>
<keyword evidence="2" id="KW-0597">Phosphoprotein</keyword>
<evidence type="ECO:0000256" key="8">
    <source>
        <dbReference type="ARBA" id="ARBA00044968"/>
    </source>
</evidence>
<dbReference type="GO" id="GO:0005975">
    <property type="term" value="P:carbohydrate metabolic process"/>
    <property type="evidence" value="ECO:0007669"/>
    <property type="project" value="InterPro"/>
</dbReference>
<dbReference type="GO" id="GO:0008801">
    <property type="term" value="F:beta-phosphoglucomutase activity"/>
    <property type="evidence" value="ECO:0007669"/>
    <property type="project" value="UniProtKB-EC"/>
</dbReference>
<dbReference type="Gene3D" id="3.40.50.1000">
    <property type="entry name" value="HAD superfamily/HAD-like"/>
    <property type="match status" value="1"/>
</dbReference>
<evidence type="ECO:0000256" key="6">
    <source>
        <dbReference type="ARBA" id="ARBA00023277"/>
    </source>
</evidence>
<evidence type="ECO:0000256" key="10">
    <source>
        <dbReference type="PIRSR" id="PIRSR610972-2"/>
    </source>
</evidence>
<evidence type="ECO:0000256" key="11">
    <source>
        <dbReference type="PIRSR" id="PIRSR610972-3"/>
    </source>
</evidence>
<evidence type="ECO:0000256" key="4">
    <source>
        <dbReference type="ARBA" id="ARBA00022842"/>
    </source>
</evidence>
<feature type="site" description="Important for catalytic activity and assists the phosphoryl transfer reaction to Asp8 by balancing charge and orienting the reacting groups" evidence="12">
    <location>
        <position position="159"/>
    </location>
</feature>
<dbReference type="Gene3D" id="1.10.150.240">
    <property type="entry name" value="Putative phosphatase, domain 2"/>
    <property type="match status" value="1"/>
</dbReference>
<evidence type="ECO:0000313" key="14">
    <source>
        <dbReference type="Proteomes" id="UP000051957"/>
    </source>
</evidence>
<dbReference type="EC" id="5.4.2.6" evidence="8"/>
<sequence>MHKKGGIEMTTFSNVKGVLFDLNGIITDSWLYHSKSWRQVAESIGVQWSDQLEEAIKGRDRIDSLNAILSAGGLEDAYSDQQKEALADKKNAIYQQMLEVMNPNDILPGIHDFLAELKQNGYKMIIASASANAPKEIQKLELEDYFPLIVDLNQIKHNKPAPDVFLKAAEMIGLSVDQCVGIDDGVVGVESINAAGIVSIGVGDPKVLKMADIHFSSTKDLTLANIRQAWPK</sequence>
<evidence type="ECO:0000313" key="13">
    <source>
        <dbReference type="EMBL" id="KRM46235.1"/>
    </source>
</evidence>
<organism evidence="13 14">
    <name type="scientific">Lentilactobacillus parabuchneri DSM 5707 = NBRC 107865</name>
    <dbReference type="NCBI Taxonomy" id="1423784"/>
    <lineage>
        <taxon>Bacteria</taxon>
        <taxon>Bacillati</taxon>
        <taxon>Bacillota</taxon>
        <taxon>Bacilli</taxon>
        <taxon>Lactobacillales</taxon>
        <taxon>Lactobacillaceae</taxon>
        <taxon>Lentilactobacillus</taxon>
    </lineage>
</organism>
<dbReference type="PANTHER" id="PTHR46193:SF18">
    <property type="entry name" value="HEXITOL PHOSPHATASE B"/>
    <property type="match status" value="1"/>
</dbReference>
<dbReference type="PANTHER" id="PTHR46193">
    <property type="entry name" value="6-PHOSPHOGLUCONATE PHOSPHATASE"/>
    <property type="match status" value="1"/>
</dbReference>
<reference evidence="13 14" key="1">
    <citation type="journal article" date="2015" name="Genome Announc.">
        <title>Expanding the biotechnology potential of lactobacilli through comparative genomics of 213 strains and associated genera.</title>
        <authorList>
            <person name="Sun Z."/>
            <person name="Harris H.M."/>
            <person name="McCann A."/>
            <person name="Guo C."/>
            <person name="Argimon S."/>
            <person name="Zhang W."/>
            <person name="Yang X."/>
            <person name="Jeffery I.B."/>
            <person name="Cooney J.C."/>
            <person name="Kagawa T.F."/>
            <person name="Liu W."/>
            <person name="Song Y."/>
            <person name="Salvetti E."/>
            <person name="Wrobel A."/>
            <person name="Rasinkangas P."/>
            <person name="Parkhill J."/>
            <person name="Rea M.C."/>
            <person name="O'Sullivan O."/>
            <person name="Ritari J."/>
            <person name="Douillard F.P."/>
            <person name="Paul Ross R."/>
            <person name="Yang R."/>
            <person name="Briner A.E."/>
            <person name="Felis G.E."/>
            <person name="de Vos W.M."/>
            <person name="Barrangou R."/>
            <person name="Klaenhammer T.R."/>
            <person name="Caufield P.W."/>
            <person name="Cui Y."/>
            <person name="Zhang H."/>
            <person name="O'Toole P.W."/>
        </authorList>
    </citation>
    <scope>NUCLEOTIDE SEQUENCE [LARGE SCALE GENOMIC DNA]</scope>
    <source>
        <strain evidence="13 14">DSM 5707</strain>
    </source>
</reference>
<keyword evidence="3 11" id="KW-0479">Metal-binding</keyword>
<keyword evidence="4 11" id="KW-0460">Magnesium</keyword>
<evidence type="ECO:0000256" key="1">
    <source>
        <dbReference type="ARBA" id="ARBA00006171"/>
    </source>
</evidence>
<dbReference type="SFLD" id="SFLDS00003">
    <property type="entry name" value="Haloacid_Dehalogenase"/>
    <property type="match status" value="1"/>
</dbReference>
<dbReference type="EMBL" id="AZGK01000008">
    <property type="protein sequence ID" value="KRM46235.1"/>
    <property type="molecule type" value="Genomic_DNA"/>
</dbReference>
<accession>A0A0R1Z2U4</accession>
<keyword evidence="5" id="KW-0413">Isomerase</keyword>
<keyword evidence="6" id="KW-0119">Carbohydrate metabolism</keyword>
<dbReference type="PATRIC" id="fig|1423784.4.peg.2317"/>
<proteinExistence type="inferred from homology"/>
<gene>
    <name evidence="13" type="ORF">FC51_GL002274</name>
</gene>
<feature type="binding site" evidence="11">
    <location>
        <position position="184"/>
    </location>
    <ligand>
        <name>Mg(2+)</name>
        <dbReference type="ChEBI" id="CHEBI:18420"/>
    </ligand>
</feature>
<feature type="binding site" evidence="10">
    <location>
        <begin position="56"/>
        <end position="61"/>
    </location>
    <ligand>
        <name>substrate</name>
    </ligand>
</feature>
<dbReference type="NCBIfam" id="TIGR01509">
    <property type="entry name" value="HAD-SF-IA-v3"/>
    <property type="match status" value="1"/>
</dbReference>
<dbReference type="GO" id="GO:0000287">
    <property type="term" value="F:magnesium ion binding"/>
    <property type="evidence" value="ECO:0007669"/>
    <property type="project" value="InterPro"/>
</dbReference>
<evidence type="ECO:0000256" key="2">
    <source>
        <dbReference type="ARBA" id="ARBA00022553"/>
    </source>
</evidence>
<dbReference type="Pfam" id="PF00702">
    <property type="entry name" value="Hydrolase"/>
    <property type="match status" value="1"/>
</dbReference>
<dbReference type="SUPFAM" id="SSF56784">
    <property type="entry name" value="HAD-like"/>
    <property type="match status" value="1"/>
</dbReference>
<name>A0A0R1Z2U4_9LACO</name>